<name>C9LK56_9BACT</name>
<dbReference type="STRING" id="626522.GCWU000325_02621"/>
<dbReference type="HOGENOM" id="CLU_146701_0_0_10"/>
<dbReference type="AlphaFoldDB" id="C9LK56"/>
<organism evidence="1 2">
    <name type="scientific">Alloprevotella tannerae ATCC 51259</name>
    <dbReference type="NCBI Taxonomy" id="626522"/>
    <lineage>
        <taxon>Bacteria</taxon>
        <taxon>Pseudomonadati</taxon>
        <taxon>Bacteroidota</taxon>
        <taxon>Bacteroidia</taxon>
        <taxon>Bacteroidales</taxon>
        <taxon>Prevotellaceae</taxon>
        <taxon>Alloprevotella</taxon>
    </lineage>
</organism>
<gene>
    <name evidence="1" type="ORF">GCWU000325_02621</name>
</gene>
<evidence type="ECO:0000313" key="1">
    <source>
        <dbReference type="EMBL" id="EEX70578.1"/>
    </source>
</evidence>
<dbReference type="EMBL" id="ACIJ02000028">
    <property type="protein sequence ID" value="EEX70578.1"/>
    <property type="molecule type" value="Genomic_DNA"/>
</dbReference>
<protein>
    <recommendedName>
        <fullName evidence="3">DUF4252 domain-containing protein</fullName>
    </recommendedName>
</protein>
<sequence>MRMKRIEILLLCCMISVAGFAQTGLHIANLFGERFRNRKDATEVVIGGDRLKPYKLNLFRSLTIKPSAAEVNEFEASVKADVVGALDREAGLRQGRLYYGFYRLRSAGTTNRFIFYRNNTLRAGASPTLTLIYMEGNATLAELKQRFAK</sequence>
<keyword evidence="2" id="KW-1185">Reference proteome</keyword>
<proteinExistence type="predicted"/>
<dbReference type="InterPro" id="IPR046090">
    <property type="entry name" value="DUF6108"/>
</dbReference>
<accession>C9LK56</accession>
<dbReference type="Pfam" id="PF19603">
    <property type="entry name" value="DUF6108"/>
    <property type="match status" value="1"/>
</dbReference>
<dbReference type="Proteomes" id="UP000003460">
    <property type="component" value="Unassembled WGS sequence"/>
</dbReference>
<evidence type="ECO:0008006" key="3">
    <source>
        <dbReference type="Google" id="ProtNLM"/>
    </source>
</evidence>
<dbReference type="eggNOG" id="ENOG50318YQ">
    <property type="taxonomic scope" value="Bacteria"/>
</dbReference>
<reference evidence="1" key="1">
    <citation type="submission" date="2009-09" db="EMBL/GenBank/DDBJ databases">
        <authorList>
            <person name="Weinstock G."/>
            <person name="Sodergren E."/>
            <person name="Clifton S."/>
            <person name="Fulton L."/>
            <person name="Fulton B."/>
            <person name="Courtney L."/>
            <person name="Fronick C."/>
            <person name="Harrison M."/>
            <person name="Strong C."/>
            <person name="Farmer C."/>
            <person name="Delahaunty K."/>
            <person name="Markovic C."/>
            <person name="Hall O."/>
            <person name="Minx P."/>
            <person name="Tomlinson C."/>
            <person name="Mitreva M."/>
            <person name="Nelson J."/>
            <person name="Hou S."/>
            <person name="Wollam A."/>
            <person name="Pepin K.H."/>
            <person name="Johnson M."/>
            <person name="Bhonagiri V."/>
            <person name="Nash W.E."/>
            <person name="Warren W."/>
            <person name="Chinwalla A."/>
            <person name="Mardis E.R."/>
            <person name="Wilson R.K."/>
        </authorList>
    </citation>
    <scope>NUCLEOTIDE SEQUENCE [LARGE SCALE GENOMIC DNA]</scope>
    <source>
        <strain evidence="1">ATCC 51259</strain>
    </source>
</reference>
<comment type="caution">
    <text evidence="1">The sequence shown here is derived from an EMBL/GenBank/DDBJ whole genome shotgun (WGS) entry which is preliminary data.</text>
</comment>
<evidence type="ECO:0000313" key="2">
    <source>
        <dbReference type="Proteomes" id="UP000003460"/>
    </source>
</evidence>